<name>A0A2K1IVB5_PHYPA</name>
<dbReference type="EnsemblPlants" id="Pp3c20_15770V3.1">
    <property type="protein sequence ID" value="Pp3c20_15770V3.1"/>
    <property type="gene ID" value="Pp3c20_15770"/>
</dbReference>
<organism evidence="1">
    <name type="scientific">Physcomitrium patens</name>
    <name type="common">Spreading-leaved earth moss</name>
    <name type="synonym">Physcomitrella patens</name>
    <dbReference type="NCBI Taxonomy" id="3218"/>
    <lineage>
        <taxon>Eukaryota</taxon>
        <taxon>Viridiplantae</taxon>
        <taxon>Streptophyta</taxon>
        <taxon>Embryophyta</taxon>
        <taxon>Bryophyta</taxon>
        <taxon>Bryophytina</taxon>
        <taxon>Bryopsida</taxon>
        <taxon>Funariidae</taxon>
        <taxon>Funariales</taxon>
        <taxon>Funariaceae</taxon>
        <taxon>Physcomitrium</taxon>
    </lineage>
</organism>
<reference evidence="1 3" key="2">
    <citation type="journal article" date="2018" name="Plant J.">
        <title>The Physcomitrella patens chromosome-scale assembly reveals moss genome structure and evolution.</title>
        <authorList>
            <person name="Lang D."/>
            <person name="Ullrich K.K."/>
            <person name="Murat F."/>
            <person name="Fuchs J."/>
            <person name="Jenkins J."/>
            <person name="Haas F.B."/>
            <person name="Piednoel M."/>
            <person name="Gundlach H."/>
            <person name="Van Bel M."/>
            <person name="Meyberg R."/>
            <person name="Vives C."/>
            <person name="Morata J."/>
            <person name="Symeonidi A."/>
            <person name="Hiss M."/>
            <person name="Muchero W."/>
            <person name="Kamisugi Y."/>
            <person name="Saleh O."/>
            <person name="Blanc G."/>
            <person name="Decker E.L."/>
            <person name="van Gessel N."/>
            <person name="Grimwood J."/>
            <person name="Hayes R.D."/>
            <person name="Graham S.W."/>
            <person name="Gunter L.E."/>
            <person name="McDaniel S.F."/>
            <person name="Hoernstein S.N.W."/>
            <person name="Larsson A."/>
            <person name="Li F.W."/>
            <person name="Perroud P.F."/>
            <person name="Phillips J."/>
            <person name="Ranjan P."/>
            <person name="Rokshar D.S."/>
            <person name="Rothfels C.J."/>
            <person name="Schneider L."/>
            <person name="Shu S."/>
            <person name="Stevenson D.W."/>
            <person name="Thummler F."/>
            <person name="Tillich M."/>
            <person name="Villarreal Aguilar J.C."/>
            <person name="Widiez T."/>
            <person name="Wong G.K."/>
            <person name="Wymore A."/>
            <person name="Zhang Y."/>
            <person name="Zimmer A.D."/>
            <person name="Quatrano R.S."/>
            <person name="Mayer K.F.X."/>
            <person name="Goodstein D."/>
            <person name="Casacuberta J.M."/>
            <person name="Vandepoele K."/>
            <person name="Reski R."/>
            <person name="Cuming A.C."/>
            <person name="Tuskan G.A."/>
            <person name="Maumus F."/>
            <person name="Salse J."/>
            <person name="Schmutz J."/>
            <person name="Rensing S.A."/>
        </authorList>
    </citation>
    <scope>NUCLEOTIDE SEQUENCE [LARGE SCALE GENOMIC DNA]</scope>
    <source>
        <strain evidence="2 3">cv. Gransden 2004</strain>
    </source>
</reference>
<evidence type="ECO:0000313" key="3">
    <source>
        <dbReference type="Proteomes" id="UP000006727"/>
    </source>
</evidence>
<dbReference type="Proteomes" id="UP000006727">
    <property type="component" value="Chromosome 20"/>
</dbReference>
<gene>
    <name evidence="1" type="ORF">PHYPA_025168</name>
</gene>
<dbReference type="AlphaFoldDB" id="A0A2K1IVB5"/>
<keyword evidence="3" id="KW-1185">Reference proteome</keyword>
<accession>A0A2K1IVB5</accession>
<dbReference type="EMBL" id="ABEU02000020">
    <property type="protein sequence ID" value="PNR33225.1"/>
    <property type="molecule type" value="Genomic_DNA"/>
</dbReference>
<dbReference type="Gramene" id="Pp3c20_15770V3.1">
    <property type="protein sequence ID" value="Pp3c20_15770V3.1"/>
    <property type="gene ID" value="Pp3c20_15770"/>
</dbReference>
<proteinExistence type="predicted"/>
<reference evidence="2" key="3">
    <citation type="submission" date="2020-12" db="UniProtKB">
        <authorList>
            <consortium name="EnsemblPlants"/>
        </authorList>
    </citation>
    <scope>IDENTIFICATION</scope>
</reference>
<protein>
    <submittedName>
        <fullName evidence="1 2">Uncharacterized protein</fullName>
    </submittedName>
</protein>
<evidence type="ECO:0000313" key="1">
    <source>
        <dbReference type="EMBL" id="PNR33225.1"/>
    </source>
</evidence>
<evidence type="ECO:0000313" key="2">
    <source>
        <dbReference type="EnsemblPlants" id="Pp3c20_15770V3.1"/>
    </source>
</evidence>
<dbReference type="InParanoid" id="A0A2K1IVB5"/>
<reference evidence="1 3" key="1">
    <citation type="journal article" date="2008" name="Science">
        <title>The Physcomitrella genome reveals evolutionary insights into the conquest of land by plants.</title>
        <authorList>
            <person name="Rensing S."/>
            <person name="Lang D."/>
            <person name="Zimmer A."/>
            <person name="Terry A."/>
            <person name="Salamov A."/>
            <person name="Shapiro H."/>
            <person name="Nishiyama T."/>
            <person name="Perroud P.-F."/>
            <person name="Lindquist E."/>
            <person name="Kamisugi Y."/>
            <person name="Tanahashi T."/>
            <person name="Sakakibara K."/>
            <person name="Fujita T."/>
            <person name="Oishi K."/>
            <person name="Shin-I T."/>
            <person name="Kuroki Y."/>
            <person name="Toyoda A."/>
            <person name="Suzuki Y."/>
            <person name="Hashimoto A."/>
            <person name="Yamaguchi K."/>
            <person name="Sugano A."/>
            <person name="Kohara Y."/>
            <person name="Fujiyama A."/>
            <person name="Anterola A."/>
            <person name="Aoki S."/>
            <person name="Ashton N."/>
            <person name="Barbazuk W.B."/>
            <person name="Barker E."/>
            <person name="Bennetzen J."/>
            <person name="Bezanilla M."/>
            <person name="Blankenship R."/>
            <person name="Cho S.H."/>
            <person name="Dutcher S."/>
            <person name="Estelle M."/>
            <person name="Fawcett J.A."/>
            <person name="Gundlach H."/>
            <person name="Hanada K."/>
            <person name="Heyl A."/>
            <person name="Hicks K.A."/>
            <person name="Hugh J."/>
            <person name="Lohr M."/>
            <person name="Mayer K."/>
            <person name="Melkozernov A."/>
            <person name="Murata T."/>
            <person name="Nelson D."/>
            <person name="Pils B."/>
            <person name="Prigge M."/>
            <person name="Reiss B."/>
            <person name="Renner T."/>
            <person name="Rombauts S."/>
            <person name="Rushton P."/>
            <person name="Sanderfoot A."/>
            <person name="Schween G."/>
            <person name="Shiu S.-H."/>
            <person name="Stueber K."/>
            <person name="Theodoulou F.L."/>
            <person name="Tu H."/>
            <person name="Van de Peer Y."/>
            <person name="Verrier P.J."/>
            <person name="Waters E."/>
            <person name="Wood A."/>
            <person name="Yang L."/>
            <person name="Cove D."/>
            <person name="Cuming A."/>
            <person name="Hasebe M."/>
            <person name="Lucas S."/>
            <person name="Mishler D.B."/>
            <person name="Reski R."/>
            <person name="Grigoriev I."/>
            <person name="Quatrano R.S."/>
            <person name="Boore J.L."/>
        </authorList>
    </citation>
    <scope>NUCLEOTIDE SEQUENCE [LARGE SCALE GENOMIC DNA]</scope>
    <source>
        <strain evidence="2 3">cv. Gransden 2004</strain>
    </source>
</reference>
<sequence length="42" mass="4675">MHHSTKSLNTLSKLNRNTKKIICSSISGHYSLLVLKTTICTT</sequence>